<proteinExistence type="predicted"/>
<name>A0A9W8YKC8_9PEZI</name>
<organism evidence="1 2">
    <name type="scientific">Gnomoniopsis smithogilvyi</name>
    <dbReference type="NCBI Taxonomy" id="1191159"/>
    <lineage>
        <taxon>Eukaryota</taxon>
        <taxon>Fungi</taxon>
        <taxon>Dikarya</taxon>
        <taxon>Ascomycota</taxon>
        <taxon>Pezizomycotina</taxon>
        <taxon>Sordariomycetes</taxon>
        <taxon>Sordariomycetidae</taxon>
        <taxon>Diaporthales</taxon>
        <taxon>Gnomoniaceae</taxon>
        <taxon>Gnomoniopsis</taxon>
    </lineage>
</organism>
<dbReference type="Proteomes" id="UP001140453">
    <property type="component" value="Unassembled WGS sequence"/>
</dbReference>
<gene>
    <name evidence="1" type="ORF">N0V93_009362</name>
</gene>
<accession>A0A9W8YKC8</accession>
<dbReference type="EMBL" id="JAPEVB010000006">
    <property type="protein sequence ID" value="KAJ4386466.1"/>
    <property type="molecule type" value="Genomic_DNA"/>
</dbReference>
<sequence>MAVQLKNGGSLDDRSASRWKAFMLASLLLTFLFLGFFSKPLLFADESIHQPVSTDIVKKLHHSQDVFNVVPETDRPLVLYAYAHSENAMINLKFFVERALHARADFIFIFNGESDAASLVPTHLENVRVITRPNACFDLGAFGDVLAQDNLWLRYKRFITLNASIRGPFLPMWSDDCWTDAFLNRITDKVKLVGLTYSCTPSPHTQSMLLATDQEGMRVLMDPNLAFSVPLDTPPWGGAELPTGFSVCYTEYSHAVHAEIGLTRLIRSQGYEVDVMLTSVHSANVADYCNPDRAGDADDHLKSGGYFGSNVHPYEIMFAKANRGIDDNLLTLFTAWHYQMKNQTSWDKCSRKHA</sequence>
<evidence type="ECO:0000313" key="1">
    <source>
        <dbReference type="EMBL" id="KAJ4386466.1"/>
    </source>
</evidence>
<evidence type="ECO:0000313" key="2">
    <source>
        <dbReference type="Proteomes" id="UP001140453"/>
    </source>
</evidence>
<protein>
    <submittedName>
        <fullName evidence="1">Uncharacterized protein</fullName>
    </submittedName>
</protein>
<comment type="caution">
    <text evidence="1">The sequence shown here is derived from an EMBL/GenBank/DDBJ whole genome shotgun (WGS) entry which is preliminary data.</text>
</comment>
<keyword evidence="2" id="KW-1185">Reference proteome</keyword>
<reference evidence="1" key="1">
    <citation type="submission" date="2022-10" db="EMBL/GenBank/DDBJ databases">
        <title>Tapping the CABI collections for fungal endophytes: first genome assemblies for Collariella, Neodidymelliopsis, Ascochyta clinopodiicola, Didymella pomorum, Didymosphaeria variabile, Neocosmospora piperis and Neocucurbitaria cava.</title>
        <authorList>
            <person name="Hill R."/>
        </authorList>
    </citation>
    <scope>NUCLEOTIDE SEQUENCE</scope>
    <source>
        <strain evidence="1">IMI 355082</strain>
    </source>
</reference>
<dbReference type="AlphaFoldDB" id="A0A9W8YKC8"/>
<dbReference type="OrthoDB" id="526941at2759"/>